<dbReference type="InterPro" id="IPR045322">
    <property type="entry name" value="HECTD1/TRIP12-like"/>
</dbReference>
<keyword evidence="11" id="KW-1185">Reference proteome</keyword>
<dbReference type="HOGENOM" id="CLU_000366_0_0_1"/>
<dbReference type="EMBL" id="KI925461">
    <property type="protein sequence ID" value="ETW79009.1"/>
    <property type="molecule type" value="Genomic_DNA"/>
</dbReference>
<dbReference type="KEGG" id="hir:HETIRDRAFT_445800"/>
<dbReference type="CDD" id="cd00078">
    <property type="entry name" value="HECTc"/>
    <property type="match status" value="1"/>
</dbReference>
<dbReference type="Gene3D" id="1.25.10.10">
    <property type="entry name" value="Leucine-rich Repeat Variant"/>
    <property type="match status" value="1"/>
</dbReference>
<dbReference type="GO" id="GO:0008483">
    <property type="term" value="F:transaminase activity"/>
    <property type="evidence" value="ECO:0007669"/>
    <property type="project" value="InterPro"/>
</dbReference>
<feature type="compositionally biased region" description="Polar residues" evidence="8">
    <location>
        <begin position="472"/>
        <end position="491"/>
    </location>
</feature>
<feature type="compositionally biased region" description="Low complexity" evidence="8">
    <location>
        <begin position="628"/>
        <end position="643"/>
    </location>
</feature>
<feature type="domain" description="HECT" evidence="9">
    <location>
        <begin position="2054"/>
        <end position="2427"/>
    </location>
</feature>
<gene>
    <name evidence="10" type="ORF">HETIRDRAFT_445800</name>
</gene>
<dbReference type="SUPFAM" id="SSF53383">
    <property type="entry name" value="PLP-dependent transferases"/>
    <property type="match status" value="1"/>
</dbReference>
<feature type="region of interest" description="Disordered" evidence="8">
    <location>
        <begin position="662"/>
        <end position="711"/>
    </location>
</feature>
<feature type="region of interest" description="Disordered" evidence="8">
    <location>
        <begin position="472"/>
        <end position="650"/>
    </location>
</feature>
<dbReference type="SMART" id="SM00119">
    <property type="entry name" value="HECTc"/>
    <property type="match status" value="1"/>
</dbReference>
<dbReference type="InParanoid" id="W4JZV2"/>
<feature type="compositionally biased region" description="Gly residues" evidence="8">
    <location>
        <begin position="1658"/>
        <end position="1668"/>
    </location>
</feature>
<dbReference type="InterPro" id="IPR035983">
    <property type="entry name" value="Hect_E3_ubiquitin_ligase"/>
</dbReference>
<feature type="compositionally biased region" description="Low complexity" evidence="8">
    <location>
        <begin position="508"/>
        <end position="526"/>
    </location>
</feature>
<dbReference type="Proteomes" id="UP000030671">
    <property type="component" value="Unassembled WGS sequence"/>
</dbReference>
<dbReference type="GO" id="GO:0043161">
    <property type="term" value="P:proteasome-mediated ubiquitin-dependent protein catabolic process"/>
    <property type="evidence" value="ECO:0007669"/>
    <property type="project" value="TreeGrafter"/>
</dbReference>
<dbReference type="PANTHER" id="PTHR45670:SF1">
    <property type="entry name" value="E3 UBIQUITIN-PROTEIN LIGASE HECTD1"/>
    <property type="match status" value="1"/>
</dbReference>
<evidence type="ECO:0000256" key="6">
    <source>
        <dbReference type="ARBA" id="ARBA00022898"/>
    </source>
</evidence>
<feature type="compositionally biased region" description="Polar residues" evidence="8">
    <location>
        <begin position="604"/>
        <end position="617"/>
    </location>
</feature>
<dbReference type="GO" id="GO:0016607">
    <property type="term" value="C:nuclear speck"/>
    <property type="evidence" value="ECO:0007669"/>
    <property type="project" value="TreeGrafter"/>
</dbReference>
<dbReference type="InterPro" id="IPR015424">
    <property type="entry name" value="PyrdxlP-dep_Trfase"/>
</dbReference>
<organism evidence="10 11">
    <name type="scientific">Heterobasidion irregulare (strain TC 32-1)</name>
    <dbReference type="NCBI Taxonomy" id="747525"/>
    <lineage>
        <taxon>Eukaryota</taxon>
        <taxon>Fungi</taxon>
        <taxon>Dikarya</taxon>
        <taxon>Basidiomycota</taxon>
        <taxon>Agaricomycotina</taxon>
        <taxon>Agaricomycetes</taxon>
        <taxon>Russulales</taxon>
        <taxon>Bondarzewiaceae</taxon>
        <taxon>Heterobasidion</taxon>
        <taxon>Heterobasidion annosum species complex</taxon>
    </lineage>
</organism>
<dbReference type="OrthoDB" id="423283at2759"/>
<feature type="region of interest" description="Disordered" evidence="8">
    <location>
        <begin position="1312"/>
        <end position="1343"/>
    </location>
</feature>
<proteinExistence type="inferred from homology"/>
<feature type="region of interest" description="Disordered" evidence="8">
    <location>
        <begin position="1611"/>
        <end position="1691"/>
    </location>
</feature>
<dbReference type="GO" id="GO:0061630">
    <property type="term" value="F:ubiquitin protein ligase activity"/>
    <property type="evidence" value="ECO:0007669"/>
    <property type="project" value="UniProtKB-EC"/>
</dbReference>
<feature type="compositionally biased region" description="Gly residues" evidence="8">
    <location>
        <begin position="695"/>
        <end position="704"/>
    </location>
</feature>
<dbReference type="Gene3D" id="3.40.640.10">
    <property type="entry name" value="Type I PLP-dependent aspartate aminotransferase-like (Major domain)"/>
    <property type="match status" value="1"/>
</dbReference>
<dbReference type="FunCoup" id="W4JZV2">
    <property type="interactions" value="634"/>
</dbReference>
<dbReference type="SUPFAM" id="SSF56204">
    <property type="entry name" value="Hect, E3 ligase catalytic domain"/>
    <property type="match status" value="1"/>
</dbReference>
<dbReference type="InterPro" id="IPR057948">
    <property type="entry name" value="TPR_TRIP12_N"/>
</dbReference>
<keyword evidence="5 7" id="KW-0833">Ubl conjugation pathway</keyword>
<comment type="similarity">
    <text evidence="2">Belongs to the UPL family. K-HECT subfamily.</text>
</comment>
<dbReference type="GeneID" id="20675647"/>
<sequence>MTMSPALNTTTPAAEKKTAVKTSSILHRTPWTPPVAISAEGIYITLEDGRTVIDSVGGAAVACIGNGNPLVKQAIKDQVEKVSYVYNMQLSNQPAEELAKVLIESSNGAFDLVGFVSGGSEAMEGVIKLSKQYYFEQGQPQRTNFISRNLSYHGNTVATLSLSGHPARRAPYEAILSHDNFHHVSPAYAKRFQRSDETEEQYVERLRQELEDKFIALGPDTVIGFVAETVVGATTGALAAPKGYFKVMKSVCKKYGALFILDEVMSGMGRMGTLHAWESFGDGEAPDIQAVAKGLGGGYASIGAVLMSKQVADGVRDGSGFWKHGHTYQAHPLACAAALAVQKVIASENLLENSRVQGQYLGSLLRSRLQSPNSLAAPFTFDVRGGGCFWAVEFDFTVPEASKADLKGKAFAMVVQARCLEKGLIVMGMTGGANLEGTKGDHCIFAPAYNVTKEELEKIVDIFVDTVEEQAITQPSSSVAAPDTTRTLRSSTRAKAAKKEKDKDTSDKATVSPSETSTRPSRPFTSKRARDPSGKGKAKEAPEESSARSAKKARKATHPVTASGLTINEPVRDIKGKKRAAPEAFPEEEVHTTASGPSKRPRTTAYSLRSRTDTVTNEMPKKPRQSVAKGKAASKSKLMAAAGPSRLEDEDVEMMDVEFKHEGSDHDDGADEADGDEGLGGPGGRDEPGDELGDVNGGSSGRGIRGTDESSSMGMFADYRQLGSYMMSLNSRLKTMLNNIKLTADPTTRLVTLQELSELLSISTEDTLAGSFQVDSFVRELVKILGGTGGEGDDDDDGDDDGPQDEDAALAAALALSGGTQYQGDDNLEAQVLAARCLANLMEALPGVAHTVVYHGAIPVLCSKLIEISYIDLAEQTLSTLEKISEEFPSSIVRENGLAALLNYLDFFSIAVQRTALQAAANCCRNVPPEHFQMIRGVWPIIRNCLGYSDQRLVEFSCLCVIRVIDSYYRSSPENLEFLVDAELIRAVNLLLLPAGGSPLIASNTYTLLLRALATSARASAIITVVLLEAGIVDTLYQILTGVLPSSTPEIEEQIDSSSGQGLGGGLTDMTVMQNLAHRPKDQVEEALSLVSELLPPLPKDGVFDHRGYTEKALAKLAKAKAKSDRAAARQAALVPINILMGLPASTSSTPTIASEAPTPTPALVENVSENQPQEGDDFFVSVPLSKDTSPDRTEMLRTKPEAVGLFMQHMVPILIDVYAASVTATVRIKTLTGLLKAISFMDGEEAKRVLTFVPVASFASSILSSKDHPNLVIGALQLVELLLVKVPEEYQPAFRREGVFHEIENLASRSLTSSRSKEKDKDKDSSDSSTVPESNAPPPIPIPAALAASMPGFKKLSSMSLDPEDAVTLRARVIRFRYLASTESAEGDDVLSTLRRLADRIVEPKATEKESSSAVRELAALFASAHTSVSSFELLQSGVIDSLLQFATDKERNRKSKSFTVAARQELLFNAFTARKAKSSSGVQTPLVVFVKKLQESLTRMESFDVVTVTQGIDGMIRHDLETHTWLSGLNNRPLDSKRSSPSLLARQLRLRLVGADGSDIPRNFNNIVVSIHAIATFQALHDYLRPRVAGLMFNGSRLSGMLAALTSGLGPSGSSSAAEPRTKPLAEMNAPGTSASAPPSDLGKRRSLRLSAKNGGTSGPTDGGPVGLPQPVTAMDDVGHSSQELSSGNSVSEALTSALGEPALSETVVNEEADFAADFTDDEVDAEVFDEEMDPDNSVTEKTVTLSVADDGSKVEAQTPDGTRVGTPGAAKEAPPISTLRNTSNKGSYASAVKTKPADWHLEFSMDDHILPLDLTVYGAIHQHEVRKKATGSASQSQLPSNLLWQGVYTVKFKKVPGPAPSSEGRGEGLDTSRSRSPTPTLSSLPDDAPHAKILRLLRVLHKWNVNEAERSGLVKRNLPDSAFVNNKLTAKLTRQLEEPMIVASQCLPDWALDLPQHFPFLFPFATRYSFLQSTSFGYARLILKWQSQQSRGQDSSRRDDGVGFLGRLQRQKVRISRKHILESAMKVFELYGSSSSILEVEYFEEVGTGLGPTLEFYSLVSKEFARRDLKIWRDEDSMKTGVYVFHPCGLFPAPISPQDIANDGGQKRTHIFRVIGQFVAKALLDSRIIDMSFNKVFVRLALGEEVPLTLDTLKLVDPDLATSLEKLHSLAGATVNSSRDKVYLTPATSLTTEPDRENKLHKVVDDRVKIEDLALDFTIPGYDIELRPEGKNMTVTASNVEEYIHEVIDAIVGHGAKLQTKAFREGFSKVFPIADLQAFSIDELVMLFGNAEEDWSRETLSESIKADHGFTVESRAIRDLIDIMSDYDLPTRREYLQFLSGSPKLPIGGFRGLNPPLTVVRKPHEAPLSADDYLPSVMTCVNYLKLPEYSSKESMREKLQLAMREGVECSSIVVIQHNSFYGLSSICFMSLYDTQMNIKIRMTETLSQRLLISSATMSKHHPDASRGLPWDLLQPSAASAKSVMESAPSVIRMCGQRPLYGSATNVTLGHTEDDVSYAVLLESPMHITVLNVRD</sequence>
<dbReference type="InterPro" id="IPR016024">
    <property type="entry name" value="ARM-type_fold"/>
</dbReference>
<evidence type="ECO:0000256" key="7">
    <source>
        <dbReference type="PROSITE-ProRule" id="PRU00104"/>
    </source>
</evidence>
<accession>W4JZV2</accession>
<dbReference type="EC" id="2.3.2.26" evidence="3"/>
<feature type="region of interest" description="Disordered" evidence="8">
    <location>
        <begin position="1"/>
        <end position="22"/>
    </location>
</feature>
<dbReference type="Pfam" id="PF00632">
    <property type="entry name" value="HECT"/>
    <property type="match status" value="1"/>
</dbReference>
<feature type="compositionally biased region" description="Polar residues" evidence="8">
    <location>
        <begin position="1"/>
        <end position="12"/>
    </location>
</feature>
<dbReference type="InterPro" id="IPR015422">
    <property type="entry name" value="PyrdxlP-dep_Trfase_small"/>
</dbReference>
<feature type="compositionally biased region" description="Basic and acidic residues" evidence="8">
    <location>
        <begin position="528"/>
        <end position="546"/>
    </location>
</feature>
<dbReference type="SUPFAM" id="SSF48371">
    <property type="entry name" value="ARM repeat"/>
    <property type="match status" value="1"/>
</dbReference>
<feature type="compositionally biased region" description="Low complexity" evidence="8">
    <location>
        <begin position="1611"/>
        <end position="1620"/>
    </location>
</feature>
<dbReference type="GO" id="GO:0030170">
    <property type="term" value="F:pyridoxal phosphate binding"/>
    <property type="evidence" value="ECO:0007669"/>
    <property type="project" value="InterPro"/>
</dbReference>
<dbReference type="GO" id="GO:0000209">
    <property type="term" value="P:protein polyubiquitination"/>
    <property type="evidence" value="ECO:0007669"/>
    <property type="project" value="TreeGrafter"/>
</dbReference>
<dbReference type="Pfam" id="PF00202">
    <property type="entry name" value="Aminotran_3"/>
    <property type="match status" value="1"/>
</dbReference>
<evidence type="ECO:0000256" key="4">
    <source>
        <dbReference type="ARBA" id="ARBA00022679"/>
    </source>
</evidence>
<name>W4JZV2_HETIT</name>
<feature type="compositionally biased region" description="Basic and acidic residues" evidence="8">
    <location>
        <begin position="497"/>
        <end position="507"/>
    </location>
</feature>
<dbReference type="CDD" id="cd00610">
    <property type="entry name" value="OAT_like"/>
    <property type="match status" value="1"/>
</dbReference>
<evidence type="ECO:0000313" key="10">
    <source>
        <dbReference type="EMBL" id="ETW79009.1"/>
    </source>
</evidence>
<feature type="compositionally biased region" description="Basic and acidic residues" evidence="8">
    <location>
        <begin position="1867"/>
        <end position="1876"/>
    </location>
</feature>
<evidence type="ECO:0000313" key="11">
    <source>
        <dbReference type="Proteomes" id="UP000030671"/>
    </source>
</evidence>
<dbReference type="Gene3D" id="3.90.1150.10">
    <property type="entry name" value="Aspartate Aminotransferase, domain 1"/>
    <property type="match status" value="1"/>
</dbReference>
<feature type="compositionally biased region" description="Polar residues" evidence="8">
    <location>
        <begin position="1682"/>
        <end position="1691"/>
    </location>
</feature>
<dbReference type="InterPro" id="IPR000569">
    <property type="entry name" value="HECT_dom"/>
</dbReference>
<dbReference type="PROSITE" id="PS50237">
    <property type="entry name" value="HECT"/>
    <property type="match status" value="1"/>
</dbReference>
<feature type="compositionally biased region" description="Acidic residues" evidence="8">
    <location>
        <begin position="668"/>
        <end position="677"/>
    </location>
</feature>
<dbReference type="InterPro" id="IPR005814">
    <property type="entry name" value="Aminotrans_3"/>
</dbReference>
<keyword evidence="6" id="KW-0663">Pyridoxal phosphate</keyword>
<dbReference type="Gene3D" id="3.30.2410.10">
    <property type="entry name" value="Hect, E3 ligase catalytic domain"/>
    <property type="match status" value="1"/>
</dbReference>
<evidence type="ECO:0000256" key="2">
    <source>
        <dbReference type="ARBA" id="ARBA00006331"/>
    </source>
</evidence>
<protein>
    <recommendedName>
        <fullName evidence="3">HECT-type E3 ubiquitin transferase</fullName>
        <ecNumber evidence="3">2.3.2.26</ecNumber>
    </recommendedName>
</protein>
<dbReference type="eggNOG" id="KOG0168">
    <property type="taxonomic scope" value="Eukaryota"/>
</dbReference>
<feature type="region of interest" description="Disordered" evidence="8">
    <location>
        <begin position="1858"/>
        <end position="1890"/>
    </location>
</feature>
<comment type="catalytic activity">
    <reaction evidence="1">
        <text>S-ubiquitinyl-[E2 ubiquitin-conjugating enzyme]-L-cysteine + [acceptor protein]-L-lysine = [E2 ubiquitin-conjugating enzyme]-L-cysteine + N(6)-ubiquitinyl-[acceptor protein]-L-lysine.</text>
        <dbReference type="EC" id="2.3.2.26"/>
    </reaction>
</comment>
<reference evidence="10 11" key="1">
    <citation type="journal article" date="2012" name="New Phytol.">
        <title>Insight into trade-off between wood decay and parasitism from the genome of a fungal forest pathogen.</title>
        <authorList>
            <person name="Olson A."/>
            <person name="Aerts A."/>
            <person name="Asiegbu F."/>
            <person name="Belbahri L."/>
            <person name="Bouzid O."/>
            <person name="Broberg A."/>
            <person name="Canback B."/>
            <person name="Coutinho P.M."/>
            <person name="Cullen D."/>
            <person name="Dalman K."/>
            <person name="Deflorio G."/>
            <person name="van Diepen L.T."/>
            <person name="Dunand C."/>
            <person name="Duplessis S."/>
            <person name="Durling M."/>
            <person name="Gonthier P."/>
            <person name="Grimwood J."/>
            <person name="Fossdal C.G."/>
            <person name="Hansson D."/>
            <person name="Henrissat B."/>
            <person name="Hietala A."/>
            <person name="Himmelstrand K."/>
            <person name="Hoffmeister D."/>
            <person name="Hogberg N."/>
            <person name="James T.Y."/>
            <person name="Karlsson M."/>
            <person name="Kohler A."/>
            <person name="Kues U."/>
            <person name="Lee Y.H."/>
            <person name="Lin Y.C."/>
            <person name="Lind M."/>
            <person name="Lindquist E."/>
            <person name="Lombard V."/>
            <person name="Lucas S."/>
            <person name="Lunden K."/>
            <person name="Morin E."/>
            <person name="Murat C."/>
            <person name="Park J."/>
            <person name="Raffaello T."/>
            <person name="Rouze P."/>
            <person name="Salamov A."/>
            <person name="Schmutz J."/>
            <person name="Solheim H."/>
            <person name="Stahlberg J."/>
            <person name="Velez H."/>
            <person name="de Vries R.P."/>
            <person name="Wiebenga A."/>
            <person name="Woodward S."/>
            <person name="Yakovlev I."/>
            <person name="Garbelotto M."/>
            <person name="Martin F."/>
            <person name="Grigoriev I.V."/>
            <person name="Stenlid J."/>
        </authorList>
    </citation>
    <scope>NUCLEOTIDE SEQUENCE [LARGE SCALE GENOMIC DNA]</scope>
    <source>
        <strain evidence="10 11">TC 32-1</strain>
    </source>
</reference>
<evidence type="ECO:0000256" key="5">
    <source>
        <dbReference type="ARBA" id="ARBA00022786"/>
    </source>
</evidence>
<dbReference type="InterPro" id="IPR011989">
    <property type="entry name" value="ARM-like"/>
</dbReference>
<evidence type="ECO:0000256" key="3">
    <source>
        <dbReference type="ARBA" id="ARBA00012485"/>
    </source>
</evidence>
<dbReference type="Pfam" id="PF25579">
    <property type="entry name" value="TPR_TRIP12_N"/>
    <property type="match status" value="1"/>
</dbReference>
<evidence type="ECO:0000256" key="1">
    <source>
        <dbReference type="ARBA" id="ARBA00000885"/>
    </source>
</evidence>
<dbReference type="STRING" id="747525.W4JZV2"/>
<feature type="compositionally biased region" description="Low complexity" evidence="8">
    <location>
        <begin position="1877"/>
        <end position="1889"/>
    </location>
</feature>
<dbReference type="InterPro" id="IPR015421">
    <property type="entry name" value="PyrdxlP-dep_Trfase_major"/>
</dbReference>
<feature type="region of interest" description="Disordered" evidence="8">
    <location>
        <begin position="1756"/>
        <end position="1775"/>
    </location>
</feature>
<evidence type="ECO:0000259" key="9">
    <source>
        <dbReference type="PROSITE" id="PS50237"/>
    </source>
</evidence>
<dbReference type="RefSeq" id="XP_009549286.1">
    <property type="nucleotide sequence ID" value="XM_009550991.1"/>
</dbReference>
<dbReference type="eggNOG" id="KOG0170">
    <property type="taxonomic scope" value="Eukaryota"/>
</dbReference>
<keyword evidence="4" id="KW-0808">Transferase</keyword>
<evidence type="ECO:0000256" key="8">
    <source>
        <dbReference type="SAM" id="MobiDB-lite"/>
    </source>
</evidence>
<dbReference type="PANTHER" id="PTHR45670">
    <property type="entry name" value="E3 UBIQUITIN-PROTEIN LIGASE TRIP12"/>
    <property type="match status" value="1"/>
</dbReference>
<feature type="compositionally biased region" description="Basic and acidic residues" evidence="8">
    <location>
        <begin position="1316"/>
        <end position="1327"/>
    </location>
</feature>
<feature type="active site" description="Glycyl thioester intermediate" evidence="7">
    <location>
        <position position="2383"/>
    </location>
</feature>
<dbReference type="eggNOG" id="KOG1404">
    <property type="taxonomic scope" value="Eukaryota"/>
</dbReference>
<dbReference type="Gene3D" id="3.90.1750.10">
    <property type="entry name" value="Hect, E3 ligase catalytic domains"/>
    <property type="match status" value="1"/>
</dbReference>